<evidence type="ECO:0000313" key="9">
    <source>
        <dbReference type="Ensembl" id="ENSLACP00000011421.1"/>
    </source>
</evidence>
<evidence type="ECO:0000313" key="10">
    <source>
        <dbReference type="Proteomes" id="UP000008672"/>
    </source>
</evidence>
<dbReference type="PANTHER" id="PTHR46078">
    <property type="entry name" value="FORKHEAD BOX PROTEIN J2 FAMILY MEMBER"/>
    <property type="match status" value="1"/>
</dbReference>
<dbReference type="InterPro" id="IPR030456">
    <property type="entry name" value="TF_fork_head_CS_2"/>
</dbReference>
<accession>H3AP50</accession>
<dbReference type="Proteomes" id="UP000008672">
    <property type="component" value="Unassembled WGS sequence"/>
</dbReference>
<dbReference type="InterPro" id="IPR036390">
    <property type="entry name" value="WH_DNA-bd_sf"/>
</dbReference>
<keyword evidence="5 6" id="KW-0539">Nucleus</keyword>
<comment type="subcellular location">
    <subcellularLocation>
        <location evidence="1 6">Nucleus</location>
    </subcellularLocation>
</comment>
<organism evidence="9 10">
    <name type="scientific">Latimeria chalumnae</name>
    <name type="common">Coelacanth</name>
    <dbReference type="NCBI Taxonomy" id="7897"/>
    <lineage>
        <taxon>Eukaryota</taxon>
        <taxon>Metazoa</taxon>
        <taxon>Chordata</taxon>
        <taxon>Craniata</taxon>
        <taxon>Vertebrata</taxon>
        <taxon>Euteleostomi</taxon>
        <taxon>Coelacanthiformes</taxon>
        <taxon>Coelacanthidae</taxon>
        <taxon>Latimeria</taxon>
    </lineage>
</organism>
<dbReference type="GO" id="GO:0000981">
    <property type="term" value="F:DNA-binding transcription factor activity, RNA polymerase II-specific"/>
    <property type="evidence" value="ECO:0007669"/>
    <property type="project" value="TreeGrafter"/>
</dbReference>
<dbReference type="PRINTS" id="PR00053">
    <property type="entry name" value="FORKHEAD"/>
</dbReference>
<dbReference type="STRING" id="7897.ENSLACP00000011421"/>
<dbReference type="InterPro" id="IPR018122">
    <property type="entry name" value="TF_fork_head_CS_1"/>
</dbReference>
<dbReference type="GeneTree" id="ENSGT00940000165157"/>
<protein>
    <recommendedName>
        <fullName evidence="8">Fork-head domain-containing protein</fullName>
    </recommendedName>
</protein>
<dbReference type="SMART" id="SM00339">
    <property type="entry name" value="FH"/>
    <property type="match status" value="1"/>
</dbReference>
<feature type="domain" description="Fork-head" evidence="8">
    <location>
        <begin position="69"/>
        <end position="148"/>
    </location>
</feature>
<dbReference type="Gene3D" id="1.10.10.10">
    <property type="entry name" value="Winged helix-like DNA-binding domain superfamily/Winged helix DNA-binding domain"/>
    <property type="match status" value="1"/>
</dbReference>
<dbReference type="HOGENOM" id="CLU_077699_1_2_1"/>
<dbReference type="GO" id="GO:0010557">
    <property type="term" value="P:positive regulation of macromolecule biosynthetic process"/>
    <property type="evidence" value="ECO:0007669"/>
    <property type="project" value="UniProtKB-ARBA"/>
</dbReference>
<dbReference type="PROSITE" id="PS50039">
    <property type="entry name" value="FORK_HEAD_3"/>
    <property type="match status" value="1"/>
</dbReference>
<keyword evidence="3 6" id="KW-0238">DNA-binding</keyword>
<reference evidence="9" key="3">
    <citation type="submission" date="2025-09" db="UniProtKB">
        <authorList>
            <consortium name="Ensembl"/>
        </authorList>
    </citation>
    <scope>IDENTIFICATION</scope>
</reference>
<evidence type="ECO:0000256" key="3">
    <source>
        <dbReference type="ARBA" id="ARBA00023125"/>
    </source>
</evidence>
<dbReference type="PROSITE" id="PS00657">
    <property type="entry name" value="FORK_HEAD_1"/>
    <property type="match status" value="1"/>
</dbReference>
<feature type="DNA-binding region" description="Fork-head" evidence="6">
    <location>
        <begin position="69"/>
        <end position="148"/>
    </location>
</feature>
<evidence type="ECO:0000256" key="6">
    <source>
        <dbReference type="PROSITE-ProRule" id="PRU00089"/>
    </source>
</evidence>
<dbReference type="PANTHER" id="PTHR46078:SF1">
    <property type="entry name" value="FORKHEAD BOX PROTEIN J2"/>
    <property type="match status" value="1"/>
</dbReference>
<reference evidence="10" key="1">
    <citation type="submission" date="2011-08" db="EMBL/GenBank/DDBJ databases">
        <title>The draft genome of Latimeria chalumnae.</title>
        <authorList>
            <person name="Di Palma F."/>
            <person name="Alfoldi J."/>
            <person name="Johnson J."/>
            <person name="Berlin A."/>
            <person name="Gnerre S."/>
            <person name="Jaffe D."/>
            <person name="MacCallum I."/>
            <person name="Young S."/>
            <person name="Walker B.J."/>
            <person name="Lander E."/>
            <person name="Lindblad-Toh K."/>
        </authorList>
    </citation>
    <scope>NUCLEOTIDE SEQUENCE [LARGE SCALE GENOMIC DNA]</scope>
    <source>
        <strain evidence="10">Wild caught</strain>
    </source>
</reference>
<proteinExistence type="predicted"/>
<dbReference type="AlphaFoldDB" id="H3AP50"/>
<dbReference type="InterPro" id="IPR001766">
    <property type="entry name" value="Fork_head_dom"/>
</dbReference>
<dbReference type="Pfam" id="PF00250">
    <property type="entry name" value="Forkhead"/>
    <property type="match status" value="1"/>
</dbReference>
<dbReference type="InterPro" id="IPR045912">
    <property type="entry name" value="FOXJ2/3-like"/>
</dbReference>
<dbReference type="InParanoid" id="H3AP50"/>
<dbReference type="SUPFAM" id="SSF46785">
    <property type="entry name" value="Winged helix' DNA-binding domain"/>
    <property type="match status" value="1"/>
</dbReference>
<dbReference type="GO" id="GO:0000978">
    <property type="term" value="F:RNA polymerase II cis-regulatory region sequence-specific DNA binding"/>
    <property type="evidence" value="ECO:0007669"/>
    <property type="project" value="TreeGrafter"/>
</dbReference>
<dbReference type="FunFam" id="1.10.10.10:FF:000260">
    <property type="entry name" value="Forkhead transcription factor (Sep1)"/>
    <property type="match status" value="1"/>
</dbReference>
<feature type="region of interest" description="Disordered" evidence="7">
    <location>
        <begin position="34"/>
        <end position="69"/>
    </location>
</feature>
<evidence type="ECO:0000259" key="8">
    <source>
        <dbReference type="PROSITE" id="PS50039"/>
    </source>
</evidence>
<evidence type="ECO:0000256" key="5">
    <source>
        <dbReference type="ARBA" id="ARBA00023242"/>
    </source>
</evidence>
<dbReference type="EMBL" id="AFYH01169676">
    <property type="status" value="NOT_ANNOTATED_CDS"/>
    <property type="molecule type" value="Genomic_DNA"/>
</dbReference>
<sequence>LARIQMASELERSLTSIDWLPQLTLRAAVPKPGTAPFVTNGSKKVPGSPNAPEGSLSQEDTGAPRHGGKPPYSYATLITFAINSSANKKMTLSEIYQWICDSFPYYRNAGVGWKNSIRHNLSLNKSFWKVPRPRNDPGKRNYLTSNWS</sequence>
<dbReference type="OMA" id="WLHRINV"/>
<evidence type="ECO:0000256" key="7">
    <source>
        <dbReference type="SAM" id="MobiDB-lite"/>
    </source>
</evidence>
<dbReference type="InterPro" id="IPR036388">
    <property type="entry name" value="WH-like_DNA-bd_sf"/>
</dbReference>
<evidence type="ECO:0000256" key="1">
    <source>
        <dbReference type="ARBA" id="ARBA00004123"/>
    </source>
</evidence>
<dbReference type="Ensembl" id="ENSLACT00000011507.1">
    <property type="protein sequence ID" value="ENSLACP00000011421.1"/>
    <property type="gene ID" value="ENSLACG00000010048.1"/>
</dbReference>
<dbReference type="Bgee" id="ENSLACG00000010048">
    <property type="expression patterns" value="Expressed in pectoral fin and 3 other cell types or tissues"/>
</dbReference>
<name>H3AP50_LATCH</name>
<dbReference type="PROSITE" id="PS00658">
    <property type="entry name" value="FORK_HEAD_2"/>
    <property type="match status" value="1"/>
</dbReference>
<keyword evidence="10" id="KW-1185">Reference proteome</keyword>
<keyword evidence="4" id="KW-0804">Transcription</keyword>
<evidence type="ECO:0000256" key="4">
    <source>
        <dbReference type="ARBA" id="ARBA00023163"/>
    </source>
</evidence>
<dbReference type="GO" id="GO:0005634">
    <property type="term" value="C:nucleus"/>
    <property type="evidence" value="ECO:0007669"/>
    <property type="project" value="UniProtKB-SubCell"/>
</dbReference>
<reference evidence="9" key="2">
    <citation type="submission" date="2025-08" db="UniProtKB">
        <authorList>
            <consortium name="Ensembl"/>
        </authorList>
    </citation>
    <scope>IDENTIFICATION</scope>
</reference>
<keyword evidence="2" id="KW-0805">Transcription regulation</keyword>
<dbReference type="eggNOG" id="KOG2294">
    <property type="taxonomic scope" value="Eukaryota"/>
</dbReference>
<evidence type="ECO:0000256" key="2">
    <source>
        <dbReference type="ARBA" id="ARBA00023015"/>
    </source>
</evidence>